<reference evidence="15" key="2">
    <citation type="submission" date="2007-06" db="EMBL/GenBank/DDBJ databases">
        <authorList>
            <person name="Lawniczak M."/>
        </authorList>
    </citation>
    <scope>NUCLEOTIDE SEQUENCE</scope>
    <source>
        <strain evidence="15">Malawi22</strain>
    </source>
</reference>
<dbReference type="InterPro" id="IPR018114">
    <property type="entry name" value="TRYPSIN_HIS"/>
</dbReference>
<dbReference type="PROSITE" id="PS00135">
    <property type="entry name" value="TRYPSIN_SER"/>
    <property type="match status" value="1"/>
</dbReference>
<keyword evidence="7 12" id="KW-0720">Serine protease</keyword>
<comment type="subcellular location">
    <subcellularLocation>
        <location evidence="1">Secreted</location>
        <location evidence="1">Extracellular space</location>
    </subcellularLocation>
</comment>
<comment type="similarity">
    <text evidence="2">Belongs to the peptidase S1 family.</text>
</comment>
<dbReference type="SUPFAM" id="SSF50494">
    <property type="entry name" value="Trypsin-like serine proteases"/>
    <property type="match status" value="1"/>
</dbReference>
<organism evidence="15">
    <name type="scientific">Drosophila melanogaster</name>
    <name type="common">Fruit fly</name>
    <dbReference type="NCBI Taxonomy" id="7227"/>
    <lineage>
        <taxon>Eukaryota</taxon>
        <taxon>Metazoa</taxon>
        <taxon>Ecdysozoa</taxon>
        <taxon>Arthropoda</taxon>
        <taxon>Hexapoda</taxon>
        <taxon>Insecta</taxon>
        <taxon>Pterygota</taxon>
        <taxon>Neoptera</taxon>
        <taxon>Endopterygota</taxon>
        <taxon>Diptera</taxon>
        <taxon>Brachycera</taxon>
        <taxon>Muscomorpha</taxon>
        <taxon>Ephydroidea</taxon>
        <taxon>Drosophilidae</taxon>
        <taxon>Drosophila</taxon>
        <taxon>Sophophora</taxon>
    </lineage>
</organism>
<evidence type="ECO:0000256" key="7">
    <source>
        <dbReference type="ARBA" id="ARBA00022825"/>
    </source>
</evidence>
<dbReference type="InterPro" id="IPR043504">
    <property type="entry name" value="Peptidase_S1_PA_chymotrypsin"/>
</dbReference>
<dbReference type="HOGENOM" id="CLU_006842_7_1_1"/>
<dbReference type="EMBL" id="AM765943">
    <property type="protein sequence ID" value="CAO78844.1"/>
    <property type="molecule type" value="Genomic_DNA"/>
</dbReference>
<dbReference type="InterPro" id="IPR001314">
    <property type="entry name" value="Peptidase_S1A"/>
</dbReference>
<keyword evidence="3" id="KW-0964">Secreted</keyword>
<dbReference type="CDD" id="cd00190">
    <property type="entry name" value="Tryp_SPc"/>
    <property type="match status" value="1"/>
</dbReference>
<keyword evidence="9" id="KW-1015">Disulfide bond</keyword>
<dbReference type="PROSITE" id="PS00134">
    <property type="entry name" value="TRYPSIN_HIS"/>
    <property type="match status" value="1"/>
</dbReference>
<feature type="chain" id="PRO_5002708048" description="trypsin" evidence="13">
    <location>
        <begin position="18"/>
        <end position="239"/>
    </location>
</feature>
<evidence type="ECO:0000259" key="14">
    <source>
        <dbReference type="PROSITE" id="PS50240"/>
    </source>
</evidence>
<comment type="catalytic activity">
    <reaction evidence="10">
        <text>Preferential cleavage: Arg-|-Xaa, Lys-|-Xaa.</text>
        <dbReference type="EC" id="3.4.21.4"/>
    </reaction>
</comment>
<evidence type="ECO:0000256" key="1">
    <source>
        <dbReference type="ARBA" id="ARBA00004239"/>
    </source>
</evidence>
<accession>A7DZ41</accession>
<dbReference type="PRINTS" id="PR00722">
    <property type="entry name" value="CHYMOTRYPSIN"/>
</dbReference>
<feature type="domain" description="Peptidase S1" evidence="14">
    <location>
        <begin position="27"/>
        <end position="230"/>
    </location>
</feature>
<sequence>MFIQSFLLLLALNSLSAGPVIRPEERIIGGQPIGIEEAPWQVSIQRDGKHLCGGSIYSEDIIITAAHCVQGQGYQVRAGSALKNSNGSVVDVAAIRTHEGLGNDIAIVRLSKPLEFTNQVQPIPLAKTNPPPGSIAFVSGWGSSSYYSHPIDLQGVNLYIQWPYYCGLTEPSRICAGSFGRAACKGDSGGPLMFDQQLVGVVSGGTKDCTYSSIYTSVPYFREWILNAIDEIMSANRNK</sequence>
<keyword evidence="8" id="KW-0865">Zymogen</keyword>
<evidence type="ECO:0000256" key="11">
    <source>
        <dbReference type="ARBA" id="ARBA00038868"/>
    </source>
</evidence>
<evidence type="ECO:0000256" key="3">
    <source>
        <dbReference type="ARBA" id="ARBA00022525"/>
    </source>
</evidence>
<dbReference type="InterPro" id="IPR050430">
    <property type="entry name" value="Peptidase_S1"/>
</dbReference>
<dbReference type="PANTHER" id="PTHR24276:SF91">
    <property type="entry name" value="AT26814P-RELATED"/>
    <property type="match status" value="1"/>
</dbReference>
<evidence type="ECO:0000256" key="4">
    <source>
        <dbReference type="ARBA" id="ARBA00022670"/>
    </source>
</evidence>
<name>A7DZ41_DROME</name>
<dbReference type="Gene3D" id="2.40.10.10">
    <property type="entry name" value="Trypsin-like serine proteases"/>
    <property type="match status" value="1"/>
</dbReference>
<evidence type="ECO:0000256" key="10">
    <source>
        <dbReference type="ARBA" id="ARBA00036320"/>
    </source>
</evidence>
<evidence type="ECO:0000256" key="5">
    <source>
        <dbReference type="ARBA" id="ARBA00022729"/>
    </source>
</evidence>
<evidence type="ECO:0000256" key="9">
    <source>
        <dbReference type="ARBA" id="ARBA00023157"/>
    </source>
</evidence>
<dbReference type="GO" id="GO:0006508">
    <property type="term" value="P:proteolysis"/>
    <property type="evidence" value="ECO:0007669"/>
    <property type="project" value="UniProtKB-KW"/>
</dbReference>
<evidence type="ECO:0000256" key="13">
    <source>
        <dbReference type="SAM" id="SignalP"/>
    </source>
</evidence>
<evidence type="ECO:0000256" key="12">
    <source>
        <dbReference type="RuleBase" id="RU363034"/>
    </source>
</evidence>
<gene>
    <name evidence="15" type="primary">CG18125</name>
</gene>
<dbReference type="VEuPathDB" id="VectorBase:FBgn0264253"/>
<dbReference type="InterPro" id="IPR033116">
    <property type="entry name" value="TRYPSIN_SER"/>
</dbReference>
<reference evidence="15" key="1">
    <citation type="journal article" date="2007" name="Mol. Biol. Evol.">
        <title>Molecular population genetics of female-expressed mating-induced serine proteases in Drosophila melanogaster.</title>
        <authorList>
            <person name="Lawniczak M.K.N."/>
            <person name="Begun D.J."/>
        </authorList>
    </citation>
    <scope>NUCLEOTIDE SEQUENCE</scope>
    <source>
        <strain evidence="15">Malawi22</strain>
    </source>
</reference>
<evidence type="ECO:0000256" key="8">
    <source>
        <dbReference type="ARBA" id="ARBA00023145"/>
    </source>
</evidence>
<dbReference type="SMART" id="SM00020">
    <property type="entry name" value="Tryp_SPc"/>
    <property type="match status" value="1"/>
</dbReference>
<dbReference type="ExpressionAtlas" id="A7DZ41">
    <property type="expression patterns" value="baseline and differential"/>
</dbReference>
<dbReference type="GO" id="GO:0004252">
    <property type="term" value="F:serine-type endopeptidase activity"/>
    <property type="evidence" value="ECO:0007669"/>
    <property type="project" value="UniProtKB-EC"/>
</dbReference>
<dbReference type="GO" id="GO:0005576">
    <property type="term" value="C:extracellular region"/>
    <property type="evidence" value="ECO:0007669"/>
    <property type="project" value="UniProtKB-SubCell"/>
</dbReference>
<dbReference type="InterPro" id="IPR009003">
    <property type="entry name" value="Peptidase_S1_PA"/>
</dbReference>
<keyword evidence="5 13" id="KW-0732">Signal</keyword>
<dbReference type="PROSITE" id="PS50240">
    <property type="entry name" value="TRYPSIN_DOM"/>
    <property type="match status" value="1"/>
</dbReference>
<protein>
    <recommendedName>
        <fullName evidence="11">trypsin</fullName>
        <ecNumber evidence="11">3.4.21.4</ecNumber>
    </recommendedName>
</protein>
<evidence type="ECO:0000256" key="2">
    <source>
        <dbReference type="ARBA" id="ARBA00007664"/>
    </source>
</evidence>
<dbReference type="MEROPS" id="S01.B86"/>
<dbReference type="OrthoDB" id="10059102at2759"/>
<dbReference type="AlphaFoldDB" id="A7DZ41"/>
<dbReference type="EC" id="3.4.21.4" evidence="11"/>
<evidence type="ECO:0000313" key="15">
    <source>
        <dbReference type="EMBL" id="CAO78844.1"/>
    </source>
</evidence>
<keyword evidence="4 12" id="KW-0645">Protease</keyword>
<proteinExistence type="inferred from homology"/>
<keyword evidence="6 12" id="KW-0378">Hydrolase</keyword>
<dbReference type="Pfam" id="PF00089">
    <property type="entry name" value="Trypsin"/>
    <property type="match status" value="1"/>
</dbReference>
<evidence type="ECO:0000256" key="6">
    <source>
        <dbReference type="ARBA" id="ARBA00022801"/>
    </source>
</evidence>
<feature type="signal peptide" evidence="13">
    <location>
        <begin position="1"/>
        <end position="17"/>
    </location>
</feature>
<dbReference type="FunFam" id="2.40.10.10:FF:000073">
    <property type="entry name" value="Trypsin alpha"/>
    <property type="match status" value="1"/>
</dbReference>
<dbReference type="InterPro" id="IPR001254">
    <property type="entry name" value="Trypsin_dom"/>
</dbReference>
<dbReference type="PANTHER" id="PTHR24276">
    <property type="entry name" value="POLYSERASE-RELATED"/>
    <property type="match status" value="1"/>
</dbReference>